<dbReference type="SUPFAM" id="SSF53383">
    <property type="entry name" value="PLP-dependent transferases"/>
    <property type="match status" value="1"/>
</dbReference>
<comment type="caution">
    <text evidence="8">The sequence shown here is derived from an EMBL/GenBank/DDBJ whole genome shotgun (WGS) entry which is preliminary data.</text>
</comment>
<gene>
    <name evidence="8" type="ORF">SS50377_26101</name>
</gene>
<dbReference type="GO" id="GO:0030170">
    <property type="term" value="F:pyridoxal phosphate binding"/>
    <property type="evidence" value="ECO:0007669"/>
    <property type="project" value="InterPro"/>
</dbReference>
<dbReference type="EMBL" id="AUWU02000006">
    <property type="protein sequence ID" value="KAH0571902.1"/>
    <property type="molecule type" value="Genomic_DNA"/>
</dbReference>
<dbReference type="PANTHER" id="PTHR11751">
    <property type="entry name" value="ALANINE AMINOTRANSFERASE"/>
    <property type="match status" value="1"/>
</dbReference>
<dbReference type="Proteomes" id="UP000018208">
    <property type="component" value="Unassembled WGS sequence"/>
</dbReference>
<dbReference type="CDD" id="cd00609">
    <property type="entry name" value="AAT_like"/>
    <property type="match status" value="1"/>
</dbReference>
<dbReference type="Gene3D" id="3.40.640.10">
    <property type="entry name" value="Type I PLP-dependent aspartate aminotransferase-like (Major domain)"/>
    <property type="match status" value="1"/>
</dbReference>
<keyword evidence="5" id="KW-0663">Pyridoxal phosphate</keyword>
<dbReference type="InterPro" id="IPR004839">
    <property type="entry name" value="Aminotransferase_I/II_large"/>
</dbReference>
<organism evidence="8 9">
    <name type="scientific">Spironucleus salmonicida</name>
    <dbReference type="NCBI Taxonomy" id="348837"/>
    <lineage>
        <taxon>Eukaryota</taxon>
        <taxon>Metamonada</taxon>
        <taxon>Diplomonadida</taxon>
        <taxon>Hexamitidae</taxon>
        <taxon>Hexamitinae</taxon>
        <taxon>Spironucleus</taxon>
    </lineage>
</organism>
<dbReference type="AlphaFoldDB" id="A0A9P8LPU8"/>
<dbReference type="KEGG" id="ssao:94300124"/>
<evidence type="ECO:0000313" key="8">
    <source>
        <dbReference type="EMBL" id="KAH0571902.1"/>
    </source>
</evidence>
<accession>A0A9P8LPU8</accession>
<dbReference type="InterPro" id="IPR015424">
    <property type="entry name" value="PyrdxlP-dep_Trfase"/>
</dbReference>
<dbReference type="InterPro" id="IPR045088">
    <property type="entry name" value="ALAT1/2-like"/>
</dbReference>
<dbReference type="PANTHER" id="PTHR11751:SF29">
    <property type="entry name" value="ALANINE TRANSAMINASE"/>
    <property type="match status" value="1"/>
</dbReference>
<comment type="cofactor">
    <cofactor evidence="1">
        <name>pyridoxal 5'-phosphate</name>
        <dbReference type="ChEBI" id="CHEBI:597326"/>
    </cofactor>
</comment>
<evidence type="ECO:0000256" key="3">
    <source>
        <dbReference type="ARBA" id="ARBA00022576"/>
    </source>
</evidence>
<protein>
    <submittedName>
        <fullName evidence="8">Alanine aminotransferase</fullName>
    </submittedName>
</protein>
<keyword evidence="9" id="KW-1185">Reference proteome</keyword>
<dbReference type="InterPro" id="IPR015421">
    <property type="entry name" value="PyrdxlP-dep_Trfase_major"/>
</dbReference>
<dbReference type="GeneID" id="94300124"/>
<proteinExistence type="inferred from homology"/>
<dbReference type="Pfam" id="PF00155">
    <property type="entry name" value="Aminotran_1_2"/>
    <property type="match status" value="1"/>
</dbReference>
<name>A0A9P8LPU8_9EUKA</name>
<dbReference type="InterPro" id="IPR015422">
    <property type="entry name" value="PyrdxlP-dep_Trfase_small"/>
</dbReference>
<feature type="domain" description="Aminotransferase class I/classII large" evidence="7">
    <location>
        <begin position="88"/>
        <end position="445"/>
    </location>
</feature>
<sequence>MYFLIDDLNPSVIQAEYAVRGKIVAEAAQIEQQLKAGKEFPFKSIAYLNIGNPQALGMPYQTMLREFIALCMAPHILKTNTEAFNPDAVSRAKDFIKENPAGIGAYTNSLGFESVRKQVAGFIKNRDGYEAGEIFLSNGASSAIRDVIQLISGPEFHFFLPVPQYPLYSAALALNSADYVNYYLDEENQWKVTVKELKRAYAAARHQPKAIILLNPSNPTGSILTQTELLEIIEFCHQHTIAILADEVYQENIYYGEFVSVKKALKVFEETRKCQGPVVFSFHSVSKGYLGECGLRGGFMEVVNGSKGLMENLRKLASISLCSNTTGQLAVSMMVDPILNATWKTEKESKLGLMKQKADKMSRLLNTQHMKCQPITGAMYAFPQIFLPAKFVQAHENPNLEWCVQLLRTRGVVGVPGNGFLQVAGTYHVRFSVLERAEKMDGLIASITEFHEELWKEWE</sequence>
<evidence type="ECO:0000256" key="6">
    <source>
        <dbReference type="ARBA" id="ARBA00025785"/>
    </source>
</evidence>
<keyword evidence="4" id="KW-0808">Transferase</keyword>
<evidence type="ECO:0000256" key="2">
    <source>
        <dbReference type="ARBA" id="ARBA00011738"/>
    </source>
</evidence>
<dbReference type="Gene3D" id="1.10.287.1970">
    <property type="match status" value="1"/>
</dbReference>
<dbReference type="GO" id="GO:0004021">
    <property type="term" value="F:L-alanine:2-oxoglutarate aminotransferase activity"/>
    <property type="evidence" value="ECO:0007669"/>
    <property type="project" value="TreeGrafter"/>
</dbReference>
<evidence type="ECO:0000256" key="5">
    <source>
        <dbReference type="ARBA" id="ARBA00022898"/>
    </source>
</evidence>
<dbReference type="PRINTS" id="PR00753">
    <property type="entry name" value="ACCSYNTHASE"/>
</dbReference>
<evidence type="ECO:0000313" key="9">
    <source>
        <dbReference type="Proteomes" id="UP000018208"/>
    </source>
</evidence>
<dbReference type="Gene3D" id="3.90.1150.10">
    <property type="entry name" value="Aspartate Aminotransferase, domain 1"/>
    <property type="match status" value="1"/>
</dbReference>
<evidence type="ECO:0000256" key="1">
    <source>
        <dbReference type="ARBA" id="ARBA00001933"/>
    </source>
</evidence>
<evidence type="ECO:0000256" key="4">
    <source>
        <dbReference type="ARBA" id="ARBA00022679"/>
    </source>
</evidence>
<dbReference type="FunFam" id="3.40.640.10:FF:000236">
    <property type="entry name" value="Alanine aminotransferase 2"/>
    <property type="match status" value="1"/>
</dbReference>
<dbReference type="RefSeq" id="XP_067762675.1">
    <property type="nucleotide sequence ID" value="XM_067909919.1"/>
</dbReference>
<comment type="subunit">
    <text evidence="2">Homodimer.</text>
</comment>
<comment type="similarity">
    <text evidence="6">Belongs to the class-I pyridoxal-phosphate-dependent aminotransferase family. Alanine aminotransferase subfamily.</text>
</comment>
<keyword evidence="3 8" id="KW-0032">Aminotransferase</keyword>
<reference evidence="8 9" key="1">
    <citation type="journal article" date="2014" name="PLoS Genet.">
        <title>The Genome of Spironucleus salmonicida Highlights a Fish Pathogen Adapted to Fluctuating Environments.</title>
        <authorList>
            <person name="Xu F."/>
            <person name="Jerlstrom-Hultqvist J."/>
            <person name="Einarsson E."/>
            <person name="Astvaldsson A."/>
            <person name="Svard S.G."/>
            <person name="Andersson J.O."/>
        </authorList>
    </citation>
    <scope>NUCLEOTIDE SEQUENCE [LARGE SCALE GENOMIC DNA]</scope>
    <source>
        <strain evidence="8 9">ATCC 50377</strain>
    </source>
</reference>
<evidence type="ECO:0000259" key="7">
    <source>
        <dbReference type="Pfam" id="PF00155"/>
    </source>
</evidence>
<dbReference type="OrthoDB" id="1732682at2759"/>